<reference evidence="2 3" key="1">
    <citation type="submission" date="2020-08" db="EMBL/GenBank/DDBJ databases">
        <title>Sequencing the genomes of 1000 actinobacteria strains.</title>
        <authorList>
            <person name="Klenk H.-P."/>
        </authorList>
    </citation>
    <scope>NUCLEOTIDE SEQUENCE [LARGE SCALE GENOMIC DNA]</scope>
    <source>
        <strain evidence="2 3">DSM 41654</strain>
    </source>
</reference>
<organism evidence="2 3">
    <name type="scientific">Kitasatospora kifunensis</name>
    <name type="common">Streptomyces kifunensis</name>
    <dbReference type="NCBI Taxonomy" id="58351"/>
    <lineage>
        <taxon>Bacteria</taxon>
        <taxon>Bacillati</taxon>
        <taxon>Actinomycetota</taxon>
        <taxon>Actinomycetes</taxon>
        <taxon>Kitasatosporales</taxon>
        <taxon>Streptomycetaceae</taxon>
        <taxon>Kitasatospora</taxon>
    </lineage>
</organism>
<gene>
    <name evidence="2" type="ORF">FHR34_002245</name>
</gene>
<feature type="region of interest" description="Disordered" evidence="1">
    <location>
        <begin position="205"/>
        <end position="231"/>
    </location>
</feature>
<accession>A0A7W7R0N4</accession>
<evidence type="ECO:0000313" key="3">
    <source>
        <dbReference type="Proteomes" id="UP000540506"/>
    </source>
</evidence>
<feature type="region of interest" description="Disordered" evidence="1">
    <location>
        <begin position="70"/>
        <end position="89"/>
    </location>
</feature>
<proteinExistence type="predicted"/>
<feature type="region of interest" description="Disordered" evidence="1">
    <location>
        <begin position="1"/>
        <end position="61"/>
    </location>
</feature>
<dbReference type="Proteomes" id="UP000540506">
    <property type="component" value="Unassembled WGS sequence"/>
</dbReference>
<evidence type="ECO:0000256" key="1">
    <source>
        <dbReference type="SAM" id="MobiDB-lite"/>
    </source>
</evidence>
<feature type="region of interest" description="Disordered" evidence="1">
    <location>
        <begin position="108"/>
        <end position="134"/>
    </location>
</feature>
<feature type="compositionally biased region" description="Polar residues" evidence="1">
    <location>
        <begin position="123"/>
        <end position="134"/>
    </location>
</feature>
<feature type="compositionally biased region" description="Basic residues" evidence="1">
    <location>
        <begin position="207"/>
        <end position="220"/>
    </location>
</feature>
<evidence type="ECO:0000313" key="2">
    <source>
        <dbReference type="EMBL" id="MBB4923252.1"/>
    </source>
</evidence>
<comment type="caution">
    <text evidence="2">The sequence shown here is derived from an EMBL/GenBank/DDBJ whole genome shotgun (WGS) entry which is preliminary data.</text>
</comment>
<dbReference type="AlphaFoldDB" id="A0A7W7R0N4"/>
<keyword evidence="3" id="KW-1185">Reference proteome</keyword>
<name>A0A7W7R0N4_KITKI</name>
<dbReference type="EMBL" id="JACHJV010000001">
    <property type="protein sequence ID" value="MBB4923252.1"/>
    <property type="molecule type" value="Genomic_DNA"/>
</dbReference>
<protein>
    <submittedName>
        <fullName evidence="2">Uncharacterized protein</fullName>
    </submittedName>
</protein>
<sequence length="252" mass="27747">MRSPRPGRCRTCSARPGRRRCSPRRWPSDSVAIRSVKWPPSPGCSPAPVATRSGCSRRRPTRRSWLARHQAAGHRVAGPTSSVGSVNSGRCWSSCGCCSWSPQRRWLASPPPPTRRRRAPTGWRSTGSTPVPSAGRWSSNCSACCAGSPARSGGRVRENPAVTRARVPGRPLIRRGVRPARRWGGRWAEWCGGCRWVRWPVGPIARRPTRPPGRRTRRKAERSAAMPTRARPVTVGAPTRALTTRLTMSSGW</sequence>